<evidence type="ECO:0000259" key="1">
    <source>
        <dbReference type="Pfam" id="PF21806"/>
    </source>
</evidence>
<gene>
    <name evidence="2" type="ORF">RM590_34460</name>
</gene>
<accession>A0ABU2N161</accession>
<protein>
    <recommendedName>
        <fullName evidence="1">DUF6879 domain-containing protein</fullName>
    </recommendedName>
</protein>
<evidence type="ECO:0000313" key="2">
    <source>
        <dbReference type="EMBL" id="MDT0347629.1"/>
    </source>
</evidence>
<name>A0ABU2N161_9ACTN</name>
<proteinExistence type="predicted"/>
<dbReference type="RefSeq" id="WP_311708753.1">
    <property type="nucleotide sequence ID" value="NZ_JAVREL010000036.1"/>
</dbReference>
<keyword evidence="3" id="KW-1185">Reference proteome</keyword>
<dbReference type="Pfam" id="PF21806">
    <property type="entry name" value="DUF6879"/>
    <property type="match status" value="1"/>
</dbReference>
<dbReference type="InterPro" id="IPR049244">
    <property type="entry name" value="DUF6879"/>
</dbReference>
<comment type="caution">
    <text evidence="2">The sequence shown here is derived from an EMBL/GenBank/DDBJ whole genome shotgun (WGS) entry which is preliminary data.</text>
</comment>
<evidence type="ECO:0000313" key="3">
    <source>
        <dbReference type="Proteomes" id="UP001183246"/>
    </source>
</evidence>
<sequence>MLLVGDEWNDCFDSMKREAWRLETLPVSTMPQEADSFARFLSGEKSPDDHNSAWIKDIRTWRAEGKYVGRVHVVTRPLSDYLRFEFEYYYRHHARVGEDVRILDLTDRENPGLPDQDFWMFDEAKVVLMHYRPDGTQISREPHEGDPAPLHRLATPRGVRVGTVHRVRGATRRLSPARPLRH</sequence>
<dbReference type="Proteomes" id="UP001183246">
    <property type="component" value="Unassembled WGS sequence"/>
</dbReference>
<dbReference type="EMBL" id="JAVREL010000036">
    <property type="protein sequence ID" value="MDT0347629.1"/>
    <property type="molecule type" value="Genomic_DNA"/>
</dbReference>
<organism evidence="2 3">
    <name type="scientific">Streptomyces litchfieldiae</name>
    <dbReference type="NCBI Taxonomy" id="3075543"/>
    <lineage>
        <taxon>Bacteria</taxon>
        <taxon>Bacillati</taxon>
        <taxon>Actinomycetota</taxon>
        <taxon>Actinomycetes</taxon>
        <taxon>Kitasatosporales</taxon>
        <taxon>Streptomycetaceae</taxon>
        <taxon>Streptomyces</taxon>
    </lineage>
</organism>
<feature type="domain" description="DUF6879" evidence="1">
    <location>
        <begin position="6"/>
        <end position="143"/>
    </location>
</feature>
<reference evidence="3" key="1">
    <citation type="submission" date="2023-07" db="EMBL/GenBank/DDBJ databases">
        <title>30 novel species of actinomycetes from the DSMZ collection.</title>
        <authorList>
            <person name="Nouioui I."/>
        </authorList>
    </citation>
    <scope>NUCLEOTIDE SEQUENCE [LARGE SCALE GENOMIC DNA]</scope>
    <source>
        <strain evidence="3">DSM 44938</strain>
    </source>
</reference>